<dbReference type="InterPro" id="IPR036397">
    <property type="entry name" value="RNaseH_sf"/>
</dbReference>
<dbReference type="SMART" id="SM00279">
    <property type="entry name" value="HhH2"/>
    <property type="match status" value="1"/>
</dbReference>
<name>A0A1W1X694_9CLOT</name>
<dbReference type="InterPro" id="IPR043502">
    <property type="entry name" value="DNA/RNA_pol_sf"/>
</dbReference>
<dbReference type="InterPro" id="IPR002298">
    <property type="entry name" value="DNA_polymerase_A"/>
</dbReference>
<dbReference type="PANTHER" id="PTHR10133">
    <property type="entry name" value="DNA POLYMERASE I"/>
    <property type="match status" value="1"/>
</dbReference>
<dbReference type="NCBIfam" id="NF004397">
    <property type="entry name" value="PRK05755.1"/>
    <property type="match status" value="1"/>
</dbReference>
<dbReference type="CDD" id="cd06140">
    <property type="entry name" value="DNA_polA_I_Bacillus_like_exo"/>
    <property type="match status" value="1"/>
</dbReference>
<dbReference type="Pfam" id="PF01367">
    <property type="entry name" value="5_3_exonuc"/>
    <property type="match status" value="1"/>
</dbReference>
<comment type="subunit">
    <text evidence="16">Single-chain monomer with multiple functions.</text>
</comment>
<evidence type="ECO:0000256" key="11">
    <source>
        <dbReference type="ARBA" id="ARBA00022932"/>
    </source>
</evidence>
<dbReference type="FunFam" id="1.20.1060.10:FF:000001">
    <property type="entry name" value="DNA polymerase I"/>
    <property type="match status" value="1"/>
</dbReference>
<dbReference type="Gene3D" id="1.20.1060.10">
    <property type="entry name" value="Taq DNA Polymerase, Chain T, domain 4"/>
    <property type="match status" value="1"/>
</dbReference>
<dbReference type="InterPro" id="IPR020046">
    <property type="entry name" value="5-3_exonucl_a-hlix_arch_N"/>
</dbReference>
<keyword evidence="4 16" id="KW-0808">Transferase</keyword>
<dbReference type="InterPro" id="IPR036279">
    <property type="entry name" value="5-3_exonuclease_C_sf"/>
</dbReference>
<dbReference type="InterPro" id="IPR002421">
    <property type="entry name" value="5-3_exonuclease"/>
</dbReference>
<evidence type="ECO:0000256" key="16">
    <source>
        <dbReference type="RuleBase" id="RU004460"/>
    </source>
</evidence>
<dbReference type="Gene3D" id="3.30.70.370">
    <property type="match status" value="1"/>
</dbReference>
<keyword evidence="21" id="KW-1185">Reference proteome</keyword>
<dbReference type="CDD" id="cd09898">
    <property type="entry name" value="H3TH_53EXO"/>
    <property type="match status" value="1"/>
</dbReference>
<dbReference type="PROSITE" id="PS00447">
    <property type="entry name" value="DNA_POLYMERASE_A"/>
    <property type="match status" value="1"/>
</dbReference>
<dbReference type="FunFam" id="1.10.150.20:FF:000003">
    <property type="entry name" value="DNA polymerase I"/>
    <property type="match status" value="1"/>
</dbReference>
<dbReference type="Proteomes" id="UP000192468">
    <property type="component" value="Unassembled WGS sequence"/>
</dbReference>
<dbReference type="RefSeq" id="WP_084114027.1">
    <property type="nucleotide sequence ID" value="NZ_FWXH01000002.1"/>
</dbReference>
<reference evidence="20 21" key="1">
    <citation type="submission" date="2017-04" db="EMBL/GenBank/DDBJ databases">
        <authorList>
            <person name="Afonso C.L."/>
            <person name="Miller P.J."/>
            <person name="Scott M.A."/>
            <person name="Spackman E."/>
            <person name="Goraichik I."/>
            <person name="Dimitrov K.M."/>
            <person name="Suarez D.L."/>
            <person name="Swayne D.E."/>
        </authorList>
    </citation>
    <scope>NUCLEOTIDE SEQUENCE [LARGE SCALE GENOMIC DNA]</scope>
    <source>
        <strain evidence="20 21">DSM 12555</strain>
    </source>
</reference>
<evidence type="ECO:0000256" key="14">
    <source>
        <dbReference type="ARBA" id="ARBA00049244"/>
    </source>
</evidence>
<evidence type="ECO:0000256" key="12">
    <source>
        <dbReference type="ARBA" id="ARBA00023125"/>
    </source>
</evidence>
<evidence type="ECO:0000256" key="5">
    <source>
        <dbReference type="ARBA" id="ARBA00022695"/>
    </source>
</evidence>
<dbReference type="GO" id="GO:0008408">
    <property type="term" value="F:3'-5' exonuclease activity"/>
    <property type="evidence" value="ECO:0007669"/>
    <property type="project" value="InterPro"/>
</dbReference>
<evidence type="ECO:0000256" key="4">
    <source>
        <dbReference type="ARBA" id="ARBA00022679"/>
    </source>
</evidence>
<evidence type="ECO:0000256" key="13">
    <source>
        <dbReference type="ARBA" id="ARBA00023204"/>
    </source>
</evidence>
<keyword evidence="12 16" id="KW-0238">DNA-binding</keyword>
<evidence type="ECO:0000259" key="18">
    <source>
        <dbReference type="SMART" id="SM00475"/>
    </source>
</evidence>
<dbReference type="OrthoDB" id="9806424at2"/>
<keyword evidence="10" id="KW-0269">Exonuclease</keyword>
<dbReference type="Gene3D" id="1.10.150.20">
    <property type="entry name" value="5' to 3' exonuclease, C-terminal subdomain"/>
    <property type="match status" value="2"/>
</dbReference>
<dbReference type="Pfam" id="PF00476">
    <property type="entry name" value="DNA_pol_A"/>
    <property type="match status" value="1"/>
</dbReference>
<dbReference type="SMART" id="SM00475">
    <property type="entry name" value="53EXOc"/>
    <property type="match status" value="1"/>
</dbReference>
<dbReference type="SUPFAM" id="SSF56672">
    <property type="entry name" value="DNA/RNA polymerases"/>
    <property type="match status" value="1"/>
</dbReference>
<dbReference type="AlphaFoldDB" id="A0A1W1X694"/>
<evidence type="ECO:0000259" key="17">
    <source>
        <dbReference type="SMART" id="SM00474"/>
    </source>
</evidence>
<dbReference type="EMBL" id="FWXH01000002">
    <property type="protein sequence ID" value="SMC19452.1"/>
    <property type="molecule type" value="Genomic_DNA"/>
</dbReference>
<dbReference type="InterPro" id="IPR002562">
    <property type="entry name" value="3'-5'_exonuclease_dom"/>
</dbReference>
<evidence type="ECO:0000256" key="6">
    <source>
        <dbReference type="ARBA" id="ARBA00022705"/>
    </source>
</evidence>
<feature type="domain" description="3'-5' exonuclease" evidence="17">
    <location>
        <begin position="301"/>
        <end position="461"/>
    </location>
</feature>
<dbReference type="SUPFAM" id="SSF88723">
    <property type="entry name" value="PIN domain-like"/>
    <property type="match status" value="1"/>
</dbReference>
<dbReference type="SMART" id="SM00482">
    <property type="entry name" value="POLAc"/>
    <property type="match status" value="1"/>
</dbReference>
<dbReference type="NCBIfam" id="TIGR00593">
    <property type="entry name" value="pola"/>
    <property type="match status" value="1"/>
</dbReference>
<evidence type="ECO:0000256" key="9">
    <source>
        <dbReference type="ARBA" id="ARBA00022801"/>
    </source>
</evidence>
<dbReference type="InterPro" id="IPR012337">
    <property type="entry name" value="RNaseH-like_sf"/>
</dbReference>
<dbReference type="GO" id="GO:0006261">
    <property type="term" value="P:DNA-templated DNA replication"/>
    <property type="evidence" value="ECO:0007669"/>
    <property type="project" value="UniProtKB-UniRule"/>
</dbReference>
<dbReference type="PRINTS" id="PR00868">
    <property type="entry name" value="DNAPOLI"/>
</dbReference>
<dbReference type="GO" id="GO:0006302">
    <property type="term" value="P:double-strand break repair"/>
    <property type="evidence" value="ECO:0007669"/>
    <property type="project" value="TreeGrafter"/>
</dbReference>
<evidence type="ECO:0000256" key="1">
    <source>
        <dbReference type="ARBA" id="ARBA00007705"/>
    </source>
</evidence>
<dbReference type="InterPro" id="IPR008918">
    <property type="entry name" value="HhH2"/>
</dbReference>
<dbReference type="FunFam" id="1.10.150.20:FF:000002">
    <property type="entry name" value="DNA polymerase I"/>
    <property type="match status" value="1"/>
</dbReference>
<dbReference type="InterPro" id="IPR020045">
    <property type="entry name" value="DNA_polI_H3TH"/>
</dbReference>
<evidence type="ECO:0000256" key="15">
    <source>
        <dbReference type="NCBIfam" id="TIGR00593"/>
    </source>
</evidence>
<dbReference type="CDD" id="cd09859">
    <property type="entry name" value="PIN_53EXO"/>
    <property type="match status" value="1"/>
</dbReference>
<evidence type="ECO:0000313" key="20">
    <source>
        <dbReference type="EMBL" id="SMC19452.1"/>
    </source>
</evidence>
<protein>
    <recommendedName>
        <fullName evidence="3 15">DNA polymerase I</fullName>
        <ecNumber evidence="2 15">2.7.7.7</ecNumber>
    </recommendedName>
</protein>
<dbReference type="GO" id="GO:0008409">
    <property type="term" value="F:5'-3' exonuclease activity"/>
    <property type="evidence" value="ECO:0007669"/>
    <property type="project" value="InterPro"/>
</dbReference>
<keyword evidence="11 16" id="KW-0239">DNA-directed DNA polymerase</keyword>
<comment type="catalytic activity">
    <reaction evidence="14 16">
        <text>DNA(n) + a 2'-deoxyribonucleoside 5'-triphosphate = DNA(n+1) + diphosphate</text>
        <dbReference type="Rhea" id="RHEA:22508"/>
        <dbReference type="Rhea" id="RHEA-COMP:17339"/>
        <dbReference type="Rhea" id="RHEA-COMP:17340"/>
        <dbReference type="ChEBI" id="CHEBI:33019"/>
        <dbReference type="ChEBI" id="CHEBI:61560"/>
        <dbReference type="ChEBI" id="CHEBI:173112"/>
        <dbReference type="EC" id="2.7.7.7"/>
    </reaction>
</comment>
<dbReference type="InterPro" id="IPR001098">
    <property type="entry name" value="DNA-dir_DNA_pol_A_palm_dom"/>
</dbReference>
<evidence type="ECO:0000256" key="3">
    <source>
        <dbReference type="ARBA" id="ARBA00020311"/>
    </source>
</evidence>
<evidence type="ECO:0000256" key="10">
    <source>
        <dbReference type="ARBA" id="ARBA00022839"/>
    </source>
</evidence>
<evidence type="ECO:0000313" key="21">
    <source>
        <dbReference type="Proteomes" id="UP000192468"/>
    </source>
</evidence>
<feature type="domain" description="5'-3' exonuclease" evidence="18">
    <location>
        <begin position="2"/>
        <end position="261"/>
    </location>
</feature>
<accession>A0A1W1X694</accession>
<dbReference type="CDD" id="cd08637">
    <property type="entry name" value="DNA_pol_A_pol_I_C"/>
    <property type="match status" value="1"/>
</dbReference>
<dbReference type="InterPro" id="IPR019760">
    <property type="entry name" value="DNA-dir_DNA_pol_A_CS"/>
</dbReference>
<evidence type="ECO:0000256" key="7">
    <source>
        <dbReference type="ARBA" id="ARBA00022722"/>
    </source>
</evidence>
<dbReference type="Gene3D" id="3.30.420.10">
    <property type="entry name" value="Ribonuclease H-like superfamily/Ribonuclease H"/>
    <property type="match status" value="1"/>
</dbReference>
<evidence type="ECO:0000259" key="19">
    <source>
        <dbReference type="SMART" id="SM00482"/>
    </source>
</evidence>
<dbReference type="InterPro" id="IPR018320">
    <property type="entry name" value="DNA_polymerase_1"/>
</dbReference>
<dbReference type="Pfam" id="PF02739">
    <property type="entry name" value="5_3_exonuc_N"/>
    <property type="match status" value="1"/>
</dbReference>
<dbReference type="SUPFAM" id="SSF53098">
    <property type="entry name" value="Ribonuclease H-like"/>
    <property type="match status" value="1"/>
</dbReference>
<dbReference type="Pfam" id="PF22619">
    <property type="entry name" value="DNA_polI_exo1"/>
    <property type="match status" value="1"/>
</dbReference>
<dbReference type="FunFam" id="3.40.50.1010:FF:000001">
    <property type="entry name" value="DNA polymerase I"/>
    <property type="match status" value="1"/>
</dbReference>
<dbReference type="SUPFAM" id="SSF47807">
    <property type="entry name" value="5' to 3' exonuclease, C-terminal subdomain"/>
    <property type="match status" value="1"/>
</dbReference>
<dbReference type="STRING" id="1121291.SAMN02745134_00838"/>
<dbReference type="PANTHER" id="PTHR10133:SF27">
    <property type="entry name" value="DNA POLYMERASE NU"/>
    <property type="match status" value="1"/>
</dbReference>
<comment type="similarity">
    <text evidence="1 16">Belongs to the DNA polymerase type-A family.</text>
</comment>
<evidence type="ECO:0000256" key="8">
    <source>
        <dbReference type="ARBA" id="ARBA00022763"/>
    </source>
</evidence>
<keyword evidence="6 16" id="KW-0235">DNA replication</keyword>
<keyword evidence="5 16" id="KW-0548">Nucleotidyltransferase</keyword>
<keyword evidence="13 16" id="KW-0234">DNA repair</keyword>
<evidence type="ECO:0000256" key="2">
    <source>
        <dbReference type="ARBA" id="ARBA00012417"/>
    </source>
</evidence>
<keyword evidence="9" id="KW-0378">Hydrolase</keyword>
<organism evidence="20 21">
    <name type="scientific">Clostridium acidisoli DSM 12555</name>
    <dbReference type="NCBI Taxonomy" id="1121291"/>
    <lineage>
        <taxon>Bacteria</taxon>
        <taxon>Bacillati</taxon>
        <taxon>Bacillota</taxon>
        <taxon>Clostridia</taxon>
        <taxon>Eubacteriales</taxon>
        <taxon>Clostridiaceae</taxon>
        <taxon>Clostridium</taxon>
    </lineage>
</organism>
<keyword evidence="8 16" id="KW-0227">DNA damage</keyword>
<dbReference type="InterPro" id="IPR054690">
    <property type="entry name" value="DNA_polI_exonuclease"/>
</dbReference>
<dbReference type="GO" id="GO:0003887">
    <property type="term" value="F:DNA-directed DNA polymerase activity"/>
    <property type="evidence" value="ECO:0007669"/>
    <property type="project" value="UniProtKB-UniRule"/>
</dbReference>
<gene>
    <name evidence="16" type="primary">polA</name>
    <name evidence="20" type="ORF">SAMN02745134_00838</name>
</gene>
<sequence>MERLLILDGNSLLNRAFYALPPLTNAEGTNTNAIYGFMTMLFKMKEELKPDYIVTTFDLKAPTFRHKEYKDYKAGRKKMPPELAEQFPILKEILEKLAISIFEVEGFEADDLMGTLSVFAKEKGIEVYIITGDRDALQLADDNVKIVINKKGMTEKEIYDKNRMIEDYGVTPTEFIDVKGLMGDNSDNIPGVPGVGEKTAFKLIKEYKSIENVLMNIDNINGKKLKENLMEYSEQAIFSKKLATILVNVPIEIDLNEIRSKDNFDYKAVKEWFIKLQFKSLIEKLPLTEEEKVINEVTVNYETIDNLETFKKLTNSINNSIYCSFEILNESVYSKIQIDNIYLSADGKNYFIKLSEILKDKQEEALNELRKVFENKDIKKVIHDSKGVYTALNKLQVKLKGLVFDTKIAAYLVNPSKSEYELKGLIYDLLGIDVTGEEELIRFKEINFLKEVYEKLEEKIKVLEMEDLLYNVEQPLIEVLSSMEARGFKVDGKKLSELGDKFSLEIKRTQEEIYEMSGEEFNISSPKQLGKILFEKLDLPVIKKTKTGYSTNAEVLLKLRDKHPIIDKVTYFRQLSKLYSTYVEGLKNVIDVDDKIHSSFNQTVTTTGRLSSTEPNLQNIPIKYEMGREIRKVFIPDEDSNLLMSADYSQIELRVLAHIAGDENLIDAFVNHSDIHTKTASEVFGVPIDEVTPTMRSNAKAVNFGIVYGIGDFSLADDLKISRKEAKQYIDTYLERYPKVKQYLHDIVLKAKEDTYVTTILNRRRAIPEINAKNKIVASFGERLAMNTPIQGSAADIIKLAMVKVYNKLNEKGLRSTIVLQVHDELILNVYKDELEEVKGIVKEEMENAIELKVPLEVDINIGETWYNAK</sequence>
<proteinExistence type="inferred from homology"/>
<dbReference type="EC" id="2.7.7.7" evidence="2 15"/>
<keyword evidence="7" id="KW-0540">Nuclease</keyword>
<dbReference type="GO" id="GO:0003677">
    <property type="term" value="F:DNA binding"/>
    <property type="evidence" value="ECO:0007669"/>
    <property type="project" value="UniProtKB-UniRule"/>
</dbReference>
<feature type="domain" description="DNA-directed DNA polymerase family A palm" evidence="19">
    <location>
        <begin position="627"/>
        <end position="834"/>
    </location>
</feature>
<dbReference type="SMART" id="SM00474">
    <property type="entry name" value="35EXOc"/>
    <property type="match status" value="1"/>
</dbReference>
<dbReference type="Gene3D" id="3.40.50.1010">
    <property type="entry name" value="5'-nuclease"/>
    <property type="match status" value="1"/>
</dbReference>
<dbReference type="InterPro" id="IPR029060">
    <property type="entry name" value="PIN-like_dom_sf"/>
</dbReference>